<evidence type="ECO:0000256" key="4">
    <source>
        <dbReference type="ARBA" id="ARBA00022989"/>
    </source>
</evidence>
<evidence type="ECO:0000256" key="6">
    <source>
        <dbReference type="SAM" id="Coils"/>
    </source>
</evidence>
<keyword evidence="4 7" id="KW-1133">Transmembrane helix</keyword>
<keyword evidence="10" id="KW-1185">Reference proteome</keyword>
<protein>
    <submittedName>
        <fullName evidence="9">RND family transporter</fullName>
    </submittedName>
</protein>
<dbReference type="PROSITE" id="PS50156">
    <property type="entry name" value="SSD"/>
    <property type="match status" value="1"/>
</dbReference>
<dbReference type="PRINTS" id="PR00702">
    <property type="entry name" value="ACRIFLAVINRP"/>
</dbReference>
<keyword evidence="6" id="KW-0175">Coiled coil</keyword>
<feature type="domain" description="SSD" evidence="8">
    <location>
        <begin position="737"/>
        <end position="864"/>
    </location>
</feature>
<dbReference type="EMBL" id="JBHRYN010000006">
    <property type="protein sequence ID" value="MFC3700637.1"/>
    <property type="molecule type" value="Genomic_DNA"/>
</dbReference>
<evidence type="ECO:0000259" key="8">
    <source>
        <dbReference type="PROSITE" id="PS50156"/>
    </source>
</evidence>
<keyword evidence="3 7" id="KW-0812">Transmembrane</keyword>
<evidence type="ECO:0000313" key="10">
    <source>
        <dbReference type="Proteomes" id="UP001595710"/>
    </source>
</evidence>
<feature type="transmembrane region" description="Helical" evidence="7">
    <location>
        <begin position="20"/>
        <end position="38"/>
    </location>
</feature>
<feature type="transmembrane region" description="Helical" evidence="7">
    <location>
        <begin position="837"/>
        <end position="858"/>
    </location>
</feature>
<keyword evidence="5 7" id="KW-0472">Membrane</keyword>
<dbReference type="InterPro" id="IPR050545">
    <property type="entry name" value="Mycobact_MmpL"/>
</dbReference>
<feature type="transmembrane region" description="Helical" evidence="7">
    <location>
        <begin position="312"/>
        <end position="334"/>
    </location>
</feature>
<feature type="transmembrane region" description="Helical" evidence="7">
    <location>
        <begin position="739"/>
        <end position="759"/>
    </location>
</feature>
<evidence type="ECO:0000256" key="2">
    <source>
        <dbReference type="ARBA" id="ARBA00022475"/>
    </source>
</evidence>
<evidence type="ECO:0000256" key="1">
    <source>
        <dbReference type="ARBA" id="ARBA00004651"/>
    </source>
</evidence>
<dbReference type="PANTHER" id="PTHR33406">
    <property type="entry name" value="MEMBRANE PROTEIN MJ1562-RELATED"/>
    <property type="match status" value="1"/>
</dbReference>
<evidence type="ECO:0000256" key="3">
    <source>
        <dbReference type="ARBA" id="ARBA00022692"/>
    </source>
</evidence>
<gene>
    <name evidence="9" type="ORF">ACFOND_03215</name>
</gene>
<comment type="subcellular location">
    <subcellularLocation>
        <location evidence="1">Cell membrane</location>
        <topology evidence="1">Multi-pass membrane protein</topology>
    </subcellularLocation>
</comment>
<dbReference type="InterPro" id="IPR001036">
    <property type="entry name" value="Acrflvin-R"/>
</dbReference>
<dbReference type="SUPFAM" id="SSF82866">
    <property type="entry name" value="Multidrug efflux transporter AcrB transmembrane domain"/>
    <property type="match status" value="2"/>
</dbReference>
<dbReference type="PANTHER" id="PTHR33406:SF12">
    <property type="entry name" value="BLR2997 PROTEIN"/>
    <property type="match status" value="1"/>
</dbReference>
<organism evidence="9 10">
    <name type="scientific">Reinekea marina</name>
    <dbReference type="NCBI Taxonomy" id="1310421"/>
    <lineage>
        <taxon>Bacteria</taxon>
        <taxon>Pseudomonadati</taxon>
        <taxon>Pseudomonadota</taxon>
        <taxon>Gammaproteobacteria</taxon>
        <taxon>Oceanospirillales</taxon>
        <taxon>Saccharospirillaceae</taxon>
        <taxon>Reinekea</taxon>
    </lineage>
</organism>
<feature type="transmembrane region" description="Helical" evidence="7">
    <location>
        <begin position="714"/>
        <end position="732"/>
    </location>
</feature>
<feature type="coiled-coil region" evidence="6">
    <location>
        <begin position="172"/>
        <end position="203"/>
    </location>
</feature>
<dbReference type="Proteomes" id="UP001595710">
    <property type="component" value="Unassembled WGS sequence"/>
</dbReference>
<comment type="caution">
    <text evidence="9">The sequence shown here is derived from an EMBL/GenBank/DDBJ whole genome shotgun (WGS) entry which is preliminary data.</text>
</comment>
<evidence type="ECO:0000256" key="5">
    <source>
        <dbReference type="ARBA" id="ARBA00023136"/>
    </source>
</evidence>
<dbReference type="InterPro" id="IPR000731">
    <property type="entry name" value="SSD"/>
</dbReference>
<dbReference type="InterPro" id="IPR004869">
    <property type="entry name" value="MMPL_dom"/>
</dbReference>
<feature type="transmembrane region" description="Helical" evidence="7">
    <location>
        <begin position="388"/>
        <end position="414"/>
    </location>
</feature>
<accession>A0ABV7WNG4</accession>
<feature type="transmembrane region" description="Helical" evidence="7">
    <location>
        <begin position="359"/>
        <end position="382"/>
    </location>
</feature>
<keyword evidence="2" id="KW-1003">Cell membrane</keyword>
<reference evidence="10" key="1">
    <citation type="journal article" date="2019" name="Int. J. Syst. Evol. Microbiol.">
        <title>The Global Catalogue of Microorganisms (GCM) 10K type strain sequencing project: providing services to taxonomists for standard genome sequencing and annotation.</title>
        <authorList>
            <consortium name="The Broad Institute Genomics Platform"/>
            <consortium name="The Broad Institute Genome Sequencing Center for Infectious Disease"/>
            <person name="Wu L."/>
            <person name="Ma J."/>
        </authorList>
    </citation>
    <scope>NUCLEOTIDE SEQUENCE [LARGE SCALE GENOMIC DNA]</scope>
    <source>
        <strain evidence="10">CECT 8288</strain>
    </source>
</reference>
<dbReference type="RefSeq" id="WP_290281163.1">
    <property type="nucleotide sequence ID" value="NZ_JAUFQI010000001.1"/>
</dbReference>
<dbReference type="Gene3D" id="1.20.1640.10">
    <property type="entry name" value="Multidrug efflux transporter AcrB transmembrane domain"/>
    <property type="match status" value="2"/>
</dbReference>
<evidence type="ECO:0000256" key="7">
    <source>
        <dbReference type="SAM" id="Phobius"/>
    </source>
</evidence>
<feature type="transmembrane region" description="Helical" evidence="7">
    <location>
        <begin position="286"/>
        <end position="306"/>
    </location>
</feature>
<proteinExistence type="predicted"/>
<evidence type="ECO:0000313" key="9">
    <source>
        <dbReference type="EMBL" id="MFC3700637.1"/>
    </source>
</evidence>
<name>A0ABV7WNG4_9GAMM</name>
<feature type="transmembrane region" description="Helical" evidence="7">
    <location>
        <begin position="443"/>
        <end position="464"/>
    </location>
</feature>
<feature type="transmembrane region" description="Helical" evidence="7">
    <location>
        <begin position="260"/>
        <end position="279"/>
    </location>
</feature>
<feature type="transmembrane region" description="Helical" evidence="7">
    <location>
        <begin position="813"/>
        <end position="831"/>
    </location>
</feature>
<dbReference type="Pfam" id="PF03176">
    <property type="entry name" value="MMPL"/>
    <property type="match status" value="2"/>
</dbReference>
<feature type="transmembrane region" description="Helical" evidence="7">
    <location>
        <begin position="765"/>
        <end position="787"/>
    </location>
</feature>
<sequence>MFQRLQAQYERLIQEKSHWLLMWLIIGLVFLAFQARHFTLDASAESLLLEDDPSLEYFRKMSDRYGAGEFLVLTFTPEAPLFSSSSLDVLTKLRDEIRALKRVESVVSVMDVPLLSNPPVPMSQLVSNIKTLEDPNADLEQAQYELANSPLYVNLLLNLDENTTALQINFPIDDTKNNLLNMRKELREQYRLSSNDIDKQQLKLVNELIYEHNTNQGALLHKDIEAIRDIIKQYEPHGELHLGGVPMIADDIVRFVKNDLTTFGVGVFLLIIITLTIIFRQPRWVILPLLCASAVVLAMLGLLGWWRWPITVISSNFISLLLILTLSMNIHLVVRYRELLRKHPDWDHRKLITVTLRRIAIPCLYMALTTGVAFVSLISSGIRPVINFGWMMTVGISVAFVMTFILFPVMLMMLGKDKASGERKQSNALTRLIAKITLRNGRLIITCTVILIAFTIVGASRLIVENSFIDYFDEGTEIYRGMTVIDQRLGGTTPLDIILDFNGDKPTVSVESQDEVSTELSGLQDSINTTNDDDFFVDESDPFLDDSGSDFIEEDFLSMDGDVGSFEDDFVGEDDPDKYWFTTDKIIAIKKIHEYLDARPETGKVLSLATMMDIAEDFNDGKPLTNIQLALLYGVIPEEFRAIVVSPYVSVEHNQARINVRIIDSLEGLQRDTLLSEIEQDIVAELGFEPGQVKLTGMMVLYNNMLQSLFSSQIMTLSAVFAGIMLMFLILFRNLKLSLIAMVPNLIAATLVLGVMGWVGIPLDIMTITVASITIGIAVDNTIHYIVRYKLELARDGNYVAAIRRSHQSIGKAIFYTSITIIMGFSILMLSNFKPTIYFGVLTALAMAVALLGSLTLLPRLILIVRPFDVKKLQQQEVFEADRSDGI</sequence>